<dbReference type="NCBIfam" id="NF005141">
    <property type="entry name" value="PRK06590.1"/>
    <property type="match status" value="1"/>
</dbReference>
<feature type="transmembrane region" description="Helical" evidence="15">
    <location>
        <begin position="219"/>
        <end position="239"/>
    </location>
</feature>
<evidence type="ECO:0000256" key="10">
    <source>
        <dbReference type="ARBA" id="ARBA00023136"/>
    </source>
</evidence>
<evidence type="ECO:0000256" key="2">
    <source>
        <dbReference type="ARBA" id="ARBA00008200"/>
    </source>
</evidence>
<feature type="transmembrane region" description="Helical" evidence="15">
    <location>
        <begin position="652"/>
        <end position="669"/>
    </location>
</feature>
<feature type="transmembrane region" description="Helical" evidence="15">
    <location>
        <begin position="327"/>
        <end position="347"/>
    </location>
</feature>
<dbReference type="InterPro" id="IPR001750">
    <property type="entry name" value="ND/Mrp_TM"/>
</dbReference>
<evidence type="ECO:0000256" key="1">
    <source>
        <dbReference type="ARBA" id="ARBA00004127"/>
    </source>
</evidence>
<evidence type="ECO:0000256" key="8">
    <source>
        <dbReference type="ARBA" id="ARBA00022989"/>
    </source>
</evidence>
<dbReference type="NCBIfam" id="NF005626">
    <property type="entry name" value="PRK07376.1"/>
    <property type="match status" value="1"/>
</dbReference>
<evidence type="ECO:0000313" key="20">
    <source>
        <dbReference type="Proteomes" id="UP000738376"/>
    </source>
</evidence>
<dbReference type="InterPro" id="IPR001516">
    <property type="entry name" value="Proton_antipo_N"/>
</dbReference>
<evidence type="ECO:0000256" key="3">
    <source>
        <dbReference type="ARBA" id="ARBA00022692"/>
    </source>
</evidence>
<evidence type="ECO:0000259" key="16">
    <source>
        <dbReference type="Pfam" id="PF00361"/>
    </source>
</evidence>
<comment type="catalytic activity">
    <reaction evidence="12">
        <text>a plastoquinone + NADPH + (n+1) H(+)(in) = a plastoquinol + NADP(+) + n H(+)(out)</text>
        <dbReference type="Rhea" id="RHEA:42612"/>
        <dbReference type="Rhea" id="RHEA-COMP:9561"/>
        <dbReference type="Rhea" id="RHEA-COMP:9562"/>
        <dbReference type="ChEBI" id="CHEBI:15378"/>
        <dbReference type="ChEBI" id="CHEBI:17757"/>
        <dbReference type="ChEBI" id="CHEBI:57783"/>
        <dbReference type="ChEBI" id="CHEBI:58349"/>
        <dbReference type="ChEBI" id="CHEBI:62192"/>
    </reaction>
</comment>
<name>A0ABX1LQ46_9CYAN</name>
<feature type="transmembrane region" description="Helical" evidence="15">
    <location>
        <begin position="6"/>
        <end position="27"/>
    </location>
</feature>
<keyword evidence="20" id="KW-1185">Reference proteome</keyword>
<feature type="domain" description="NADH:ubiquinone/plastoquinone oxidoreductase chloroplast chain 5 C-terminal" evidence="18">
    <location>
        <begin position="487"/>
        <end position="616"/>
    </location>
</feature>
<comment type="caution">
    <text evidence="19">The sequence shown here is derived from an EMBL/GenBank/DDBJ whole genome shotgun (WGS) entry which is preliminary data.</text>
</comment>
<evidence type="ECO:0000256" key="9">
    <source>
        <dbReference type="ARBA" id="ARBA00023027"/>
    </source>
</evidence>
<comment type="subcellular location">
    <subcellularLocation>
        <location evidence="1">Endomembrane system</location>
        <topology evidence="1">Multi-pass membrane protein</topology>
    </subcellularLocation>
    <subcellularLocation>
        <location evidence="14">Membrane</location>
        <topology evidence="14">Multi-pass membrane protein</topology>
    </subcellularLocation>
</comment>
<dbReference type="PRINTS" id="PR01434">
    <property type="entry name" value="NADHDHGNASE5"/>
</dbReference>
<feature type="domain" description="NADH-Ubiquinone oxidoreductase (complex I) chain 5 N-terminal" evidence="17">
    <location>
        <begin position="75"/>
        <end position="125"/>
    </location>
</feature>
<feature type="transmembrane region" description="Helical" evidence="15">
    <location>
        <begin position="431"/>
        <end position="451"/>
    </location>
</feature>
<feature type="domain" description="NADH:quinone oxidoreductase/Mrp antiporter transmembrane" evidence="16">
    <location>
        <begin position="141"/>
        <end position="442"/>
    </location>
</feature>
<dbReference type="PANTHER" id="PTHR42829:SF2">
    <property type="entry name" value="NADH-UBIQUINONE OXIDOREDUCTASE CHAIN 5"/>
    <property type="match status" value="1"/>
</dbReference>
<evidence type="ECO:0000256" key="12">
    <source>
        <dbReference type="ARBA" id="ARBA00047726"/>
    </source>
</evidence>
<accession>A0ABX1LQ46</accession>
<feature type="transmembrane region" description="Helical" evidence="15">
    <location>
        <begin position="498"/>
        <end position="518"/>
    </location>
</feature>
<evidence type="ECO:0000313" key="19">
    <source>
        <dbReference type="EMBL" id="NMF57640.1"/>
    </source>
</evidence>
<dbReference type="Gene3D" id="1.20.5.2700">
    <property type="match status" value="1"/>
</dbReference>
<dbReference type="NCBIfam" id="TIGR01974">
    <property type="entry name" value="NDH_I_L"/>
    <property type="match status" value="1"/>
</dbReference>
<keyword evidence="9" id="KW-0520">NAD</keyword>
<dbReference type="RefSeq" id="WP_169362642.1">
    <property type="nucleotide sequence ID" value="NZ_JAAVJL010000001.1"/>
</dbReference>
<dbReference type="Pfam" id="PF01010">
    <property type="entry name" value="Proton_antipo_C"/>
    <property type="match status" value="1"/>
</dbReference>
<keyword evidence="5" id="KW-0521">NADP</keyword>
<evidence type="ECO:0000256" key="14">
    <source>
        <dbReference type="RuleBase" id="RU000320"/>
    </source>
</evidence>
<proteinExistence type="inferred from homology"/>
<keyword evidence="10 15" id="KW-0472">Membrane</keyword>
<feature type="transmembrane region" description="Helical" evidence="15">
    <location>
        <begin position="548"/>
        <end position="571"/>
    </location>
</feature>
<feature type="transmembrane region" description="Helical" evidence="15">
    <location>
        <begin position="122"/>
        <end position="141"/>
    </location>
</feature>
<evidence type="ECO:0000256" key="4">
    <source>
        <dbReference type="ARBA" id="ARBA00022719"/>
    </source>
</evidence>
<gene>
    <name evidence="19" type="ORF">HC246_06335</name>
</gene>
<evidence type="ECO:0000256" key="6">
    <source>
        <dbReference type="ARBA" id="ARBA00022957"/>
    </source>
</evidence>
<dbReference type="Pfam" id="PF00662">
    <property type="entry name" value="Proton_antipo_N"/>
    <property type="match status" value="1"/>
</dbReference>
<evidence type="ECO:0000256" key="11">
    <source>
        <dbReference type="ARBA" id="ARBA00025624"/>
    </source>
</evidence>
<feature type="transmembrane region" description="Helical" evidence="15">
    <location>
        <begin position="147"/>
        <end position="166"/>
    </location>
</feature>
<feature type="transmembrane region" description="Helical" evidence="15">
    <location>
        <begin position="260"/>
        <end position="281"/>
    </location>
</feature>
<reference evidence="19 20" key="1">
    <citation type="submission" date="2020-03" db="EMBL/GenBank/DDBJ databases">
        <title>Draft Genome Sequence of 2-Methylisoborneol Producing Pseudanabaena yagii Strain GIHE-NHR1 Isolated from North Han River in South Korea.</title>
        <authorList>
            <person name="Jeong J."/>
        </authorList>
    </citation>
    <scope>NUCLEOTIDE SEQUENCE [LARGE SCALE GENOMIC DNA]</scope>
    <source>
        <strain evidence="19 20">GIHE-NHR1</strain>
    </source>
</reference>
<dbReference type="PRINTS" id="PR01435">
    <property type="entry name" value="NPOXDRDTASE5"/>
</dbReference>
<dbReference type="Proteomes" id="UP000738376">
    <property type="component" value="Unassembled WGS sequence"/>
</dbReference>
<evidence type="ECO:0000256" key="7">
    <source>
        <dbReference type="ARBA" id="ARBA00022967"/>
    </source>
</evidence>
<comment type="function">
    <text evidence="11">NDH-1 shuttles electrons from NAD(P)H, via FMN and iron-sulfur (Fe-S) centers, to quinones in the respiratory chain. The immediate electron acceptor for the enzyme in this species is believed to be plastoquinone. Couples the redox reaction to proton translocation (for every two electrons transferred, four hydrogen ions are translocated across the cytoplasmic membrane), and thus conserves the redox energy in a proton gradient.</text>
</comment>
<dbReference type="InterPro" id="IPR002128">
    <property type="entry name" value="NADH_UbQ_OxRdtase_chlpt_su5_C"/>
</dbReference>
<feature type="transmembrane region" description="Helical" evidence="15">
    <location>
        <begin position="178"/>
        <end position="199"/>
    </location>
</feature>
<keyword evidence="8 15" id="KW-1133">Transmembrane helix</keyword>
<evidence type="ECO:0000259" key="18">
    <source>
        <dbReference type="Pfam" id="PF01010"/>
    </source>
</evidence>
<dbReference type="InterPro" id="IPR018393">
    <property type="entry name" value="NADHpl_OxRdtase_5_subgr"/>
</dbReference>
<feature type="transmembrane region" description="Helical" evidence="15">
    <location>
        <begin position="39"/>
        <end position="60"/>
    </location>
</feature>
<comment type="similarity">
    <text evidence="2">Belongs to the complex I subunit 5 family.</text>
</comment>
<evidence type="ECO:0000256" key="5">
    <source>
        <dbReference type="ARBA" id="ARBA00022857"/>
    </source>
</evidence>
<evidence type="ECO:0000256" key="13">
    <source>
        <dbReference type="ARBA" id="ARBA00048026"/>
    </source>
</evidence>
<dbReference type="Pfam" id="PF00361">
    <property type="entry name" value="Proton_antipo_M"/>
    <property type="match status" value="1"/>
</dbReference>
<evidence type="ECO:0000256" key="15">
    <source>
        <dbReference type="SAM" id="Phobius"/>
    </source>
</evidence>
<sequence length="670" mass="72924">MDFAYQYAWLIPLLPLAAALIIGTGLITFNESTNKLRSLWSVLSVSATGGAAVIAFNLLWSQIQGHAPYTYTFEWAQAGLFHLNMGFVIDHLTSLMLVIVTTVAFLVQIYTDGYMAHDPSYVRFYAYLSLFTSSMLGLVVSPNLVQIYIFWELVGMCSYLLIGFWFDRKGAADACQKAFVTNRVGDFGLLLGLLGLYWATGTFEFTEMGEKLTQLVESGGLSVGLATLFAILVFMGPAAKSAQFPLHVWLPDAMEGPTPISALIHAATMVAAGVFLIARMFPVFEEIPAVMNTIAWTGAFTAFLGASIAITQNDIKKGLAYSTVSQLGYMVMGMGVGAYGAGLFHLMTHAYFKAMMFLGSGSVIHGMEEVVGHDPDVAQDMRVMGGLRKYMPITAITFFIGTLAISGIPPFAGFWSKDEILASTFKANPVLWGIGFLTAGITAFYMFRMYFTTFEGDFRGTDKKLVAAVKAENSVGKEVQADDGHGHHHASKPHESPITMTFPLMVLAIPSMLIGLVGTPLGNYFEYFIHAPSEKITEVPVEGFTPEFLLMGGSSVGIGLIGISLAILMYLQKKIDPSAIAKSIAPLYKLSKNKWYIDEIYEAVFVIGSRRLARQVLEVDAKIVDGVVNLAGFVTVVTGEGLKYFENGKAQFYALVIFIGVLGFVIVTSI</sequence>
<keyword evidence="4" id="KW-0874">Quinone</keyword>
<comment type="catalytic activity">
    <reaction evidence="13">
        <text>a plastoquinone + NADH + (n+1) H(+)(in) = a plastoquinol + NAD(+) + n H(+)(out)</text>
        <dbReference type="Rhea" id="RHEA:42608"/>
        <dbReference type="Rhea" id="RHEA-COMP:9561"/>
        <dbReference type="Rhea" id="RHEA-COMP:9562"/>
        <dbReference type="ChEBI" id="CHEBI:15378"/>
        <dbReference type="ChEBI" id="CHEBI:17757"/>
        <dbReference type="ChEBI" id="CHEBI:57540"/>
        <dbReference type="ChEBI" id="CHEBI:57945"/>
        <dbReference type="ChEBI" id="CHEBI:62192"/>
    </reaction>
</comment>
<dbReference type="EMBL" id="JAAVJL010000001">
    <property type="protein sequence ID" value="NMF57640.1"/>
    <property type="molecule type" value="Genomic_DNA"/>
</dbReference>
<evidence type="ECO:0000259" key="17">
    <source>
        <dbReference type="Pfam" id="PF00662"/>
    </source>
</evidence>
<protein>
    <submittedName>
        <fullName evidence="19">NAD(P)H-quinone oxidoreductase subunit 5</fullName>
    </submittedName>
</protein>
<keyword evidence="7" id="KW-1278">Translocase</keyword>
<keyword evidence="6" id="KW-0618">Plastoquinone</keyword>
<feature type="transmembrane region" description="Helical" evidence="15">
    <location>
        <begin position="80"/>
        <end position="110"/>
    </location>
</feature>
<organism evidence="19 20">
    <name type="scientific">Pseudanabaena yagii GIHE-NHR1</name>
    <dbReference type="NCBI Taxonomy" id="2722753"/>
    <lineage>
        <taxon>Bacteria</taxon>
        <taxon>Bacillati</taxon>
        <taxon>Cyanobacteriota</taxon>
        <taxon>Cyanophyceae</taxon>
        <taxon>Pseudanabaenales</taxon>
        <taxon>Pseudanabaenaceae</taxon>
        <taxon>Pseudanabaena</taxon>
        <taxon>Pseudanabaena yagii</taxon>
    </lineage>
</organism>
<dbReference type="PANTHER" id="PTHR42829">
    <property type="entry name" value="NADH-UBIQUINONE OXIDOREDUCTASE CHAIN 5"/>
    <property type="match status" value="1"/>
</dbReference>
<keyword evidence="3 14" id="KW-0812">Transmembrane</keyword>
<dbReference type="InterPro" id="IPR003945">
    <property type="entry name" value="NU5C-like"/>
</dbReference>
<feature type="transmembrane region" description="Helical" evidence="15">
    <location>
        <begin position="390"/>
        <end position="411"/>
    </location>
</feature>